<proteinExistence type="predicted"/>
<dbReference type="EMBL" id="CP147404">
    <property type="protein sequence ID" value="WXB92837.1"/>
    <property type="molecule type" value="Genomic_DNA"/>
</dbReference>
<dbReference type="Proteomes" id="UP001387364">
    <property type="component" value="Chromosome"/>
</dbReference>
<sequence>MNAKKLITYGVLLAIVLPKLKERLQTKELRKAYQESHRIHRNHTSILDKLPE</sequence>
<name>A0ABZ2N5G4_9BACI</name>
<dbReference type="RefSeq" id="WP_338751752.1">
    <property type="nucleotide sequence ID" value="NZ_CP147404.1"/>
</dbReference>
<reference evidence="1 2" key="1">
    <citation type="submission" date="2024-02" db="EMBL/GenBank/DDBJ databases">
        <title>Seven novel Bacillus-like species.</title>
        <authorList>
            <person name="Liu G."/>
        </authorList>
    </citation>
    <scope>NUCLEOTIDE SEQUENCE [LARGE SCALE GENOMIC DNA]</scope>
    <source>
        <strain evidence="1 2">FJAT-52991</strain>
    </source>
</reference>
<organism evidence="1 2">
    <name type="scientific">Bacillus kandeliae</name>
    <dbReference type="NCBI Taxonomy" id="3129297"/>
    <lineage>
        <taxon>Bacteria</taxon>
        <taxon>Bacillati</taxon>
        <taxon>Bacillota</taxon>
        <taxon>Bacilli</taxon>
        <taxon>Bacillales</taxon>
        <taxon>Bacillaceae</taxon>
        <taxon>Bacillus</taxon>
    </lineage>
</organism>
<evidence type="ECO:0000313" key="2">
    <source>
        <dbReference type="Proteomes" id="UP001387364"/>
    </source>
</evidence>
<evidence type="ECO:0000313" key="1">
    <source>
        <dbReference type="EMBL" id="WXB92837.1"/>
    </source>
</evidence>
<keyword evidence="2" id="KW-1185">Reference proteome</keyword>
<accession>A0ABZ2N5G4</accession>
<protein>
    <submittedName>
        <fullName evidence="1">Uncharacterized protein</fullName>
    </submittedName>
</protein>
<gene>
    <name evidence="1" type="ORF">WDJ61_16670</name>
</gene>